<dbReference type="Proteomes" id="UP000283585">
    <property type="component" value="Unassembled WGS sequence"/>
</dbReference>
<evidence type="ECO:0000313" key="3">
    <source>
        <dbReference type="Proteomes" id="UP000283585"/>
    </source>
</evidence>
<name>A0A411ZNR9_9FIRM</name>
<feature type="compositionally biased region" description="Basic residues" evidence="1">
    <location>
        <begin position="53"/>
        <end position="74"/>
    </location>
</feature>
<feature type="compositionally biased region" description="Low complexity" evidence="1">
    <location>
        <begin position="75"/>
        <end position="113"/>
    </location>
</feature>
<evidence type="ECO:0000256" key="1">
    <source>
        <dbReference type="SAM" id="MobiDB-lite"/>
    </source>
</evidence>
<dbReference type="EMBL" id="QRSS01000010">
    <property type="protein sequence ID" value="RGQ04471.1"/>
    <property type="molecule type" value="Genomic_DNA"/>
</dbReference>
<protein>
    <recommendedName>
        <fullName evidence="4">Zinc transporter 7</fullName>
    </recommendedName>
</protein>
<dbReference type="AlphaFoldDB" id="A0A411ZNR9"/>
<dbReference type="NCBIfam" id="NF038309">
    <property type="entry name" value="HisXaaSer_A3"/>
    <property type="match status" value="1"/>
</dbReference>
<sequence length="132" mass="13980">MDKDNIFPQIKKGIEDFMTEEEGNISRSKVAMIGSMMVILGVMLADGNIYAAHRSHSSHSSHRSHSSHSSHRSGSHSSHGSHSSGHSSHSSGHSSHSSGSHSSGSGSASASGSKYNVKLPKMQTPKATPWMD</sequence>
<dbReference type="RefSeq" id="WP_118044713.1">
    <property type="nucleotide sequence ID" value="NZ_QRSS01000010.1"/>
</dbReference>
<feature type="region of interest" description="Disordered" evidence="1">
    <location>
        <begin position="52"/>
        <end position="132"/>
    </location>
</feature>
<evidence type="ECO:0000313" key="2">
    <source>
        <dbReference type="EMBL" id="RGQ04471.1"/>
    </source>
</evidence>
<accession>A0A411ZNR9</accession>
<comment type="caution">
    <text evidence="2">The sequence shown here is derived from an EMBL/GenBank/DDBJ whole genome shotgun (WGS) entry which is preliminary data.</text>
</comment>
<evidence type="ECO:0008006" key="4">
    <source>
        <dbReference type="Google" id="ProtNLM"/>
    </source>
</evidence>
<organism evidence="2 3">
    <name type="scientific">Blautia obeum</name>
    <dbReference type="NCBI Taxonomy" id="40520"/>
    <lineage>
        <taxon>Bacteria</taxon>
        <taxon>Bacillati</taxon>
        <taxon>Bacillota</taxon>
        <taxon>Clostridia</taxon>
        <taxon>Lachnospirales</taxon>
        <taxon>Lachnospiraceae</taxon>
        <taxon>Blautia</taxon>
    </lineage>
</organism>
<reference evidence="2 3" key="1">
    <citation type="submission" date="2018-08" db="EMBL/GenBank/DDBJ databases">
        <title>A genome reference for cultivated species of the human gut microbiota.</title>
        <authorList>
            <person name="Zou Y."/>
            <person name="Xue W."/>
            <person name="Luo G."/>
        </authorList>
    </citation>
    <scope>NUCLEOTIDE SEQUENCE [LARGE SCALE GENOMIC DNA]</scope>
    <source>
        <strain evidence="2 3">AF29-2BH</strain>
    </source>
</reference>
<gene>
    <name evidence="2" type="ORF">DWZ12_09820</name>
</gene>
<proteinExistence type="predicted"/>